<feature type="compositionally biased region" description="Polar residues" evidence="1">
    <location>
        <begin position="227"/>
        <end position="237"/>
    </location>
</feature>
<name>A0AAV6VLI8_9ARAC</name>
<feature type="compositionally biased region" description="Basic and acidic residues" evidence="1">
    <location>
        <begin position="200"/>
        <end position="226"/>
    </location>
</feature>
<dbReference type="Proteomes" id="UP000827092">
    <property type="component" value="Unassembled WGS sequence"/>
</dbReference>
<feature type="compositionally biased region" description="Basic and acidic residues" evidence="1">
    <location>
        <begin position="316"/>
        <end position="326"/>
    </location>
</feature>
<feature type="compositionally biased region" description="Basic residues" evidence="1">
    <location>
        <begin position="284"/>
        <end position="295"/>
    </location>
</feature>
<dbReference type="AlphaFoldDB" id="A0AAV6VLI8"/>
<sequence length="468" mass="53342">MADSKPYKYCHHCGNRFSNESLTDHERQCKNNERQKVQDSFDFKTKKHDAKTMSPEDNDRVKEMKEMPKTTLEEELIKETESKMNQKKSGKIPSPQTQLLNETEQLREKEKDKLASKKDSTEYSSDDLSQGGTEVKRVTPTKVSSSRPKKIDPITGRKKPYLSQDKDNQDNKAFPNPRKVSEDSKPSKVAKKTQVDANEDTEKKSTSSPKKEGSRGKESDQSKDNKATQNSSKVSDSLKSEPSPKYSSISCNCSKELTSNSKVAKNDEISQTPKPRKKSESKASKTHNPAKKISKKVSSSSPKKIDPITGRKKSHQSQDKDNKDNKAFPNPRKVSEDSKLQPSPRYSSRSCECARKYSRKDLNNAELVDEKNKLKVKSTQGDKSFPIMNKFDKSPDKKKVNSKEIAQKREGLEKDNEKSKKDALAKIDKQFLCKYCGRTLVAEDVPTHERLCERRPYKEHELKVERKL</sequence>
<gene>
    <name evidence="2" type="ORF">JTE90_014154</name>
</gene>
<feature type="compositionally biased region" description="Basic and acidic residues" evidence="1">
    <location>
        <begin position="57"/>
        <end position="84"/>
    </location>
</feature>
<feature type="compositionally biased region" description="Polar residues" evidence="1">
    <location>
        <begin position="122"/>
        <end position="132"/>
    </location>
</feature>
<feature type="compositionally biased region" description="Basic and acidic residues" evidence="1">
    <location>
        <begin position="104"/>
        <end position="121"/>
    </location>
</feature>
<organism evidence="2 3">
    <name type="scientific">Oedothorax gibbosus</name>
    <dbReference type="NCBI Taxonomy" id="931172"/>
    <lineage>
        <taxon>Eukaryota</taxon>
        <taxon>Metazoa</taxon>
        <taxon>Ecdysozoa</taxon>
        <taxon>Arthropoda</taxon>
        <taxon>Chelicerata</taxon>
        <taxon>Arachnida</taxon>
        <taxon>Araneae</taxon>
        <taxon>Araneomorphae</taxon>
        <taxon>Entelegynae</taxon>
        <taxon>Araneoidea</taxon>
        <taxon>Linyphiidae</taxon>
        <taxon>Erigoninae</taxon>
        <taxon>Oedothorax</taxon>
    </lineage>
</organism>
<feature type="compositionally biased region" description="Polar residues" evidence="1">
    <location>
        <begin position="94"/>
        <end position="103"/>
    </location>
</feature>
<feature type="compositionally biased region" description="Basic and acidic residues" evidence="1">
    <location>
        <begin position="31"/>
        <end position="44"/>
    </location>
</feature>
<feature type="region of interest" description="Disordered" evidence="1">
    <location>
        <begin position="31"/>
        <end position="354"/>
    </location>
</feature>
<evidence type="ECO:0000256" key="1">
    <source>
        <dbReference type="SAM" id="MobiDB-lite"/>
    </source>
</evidence>
<feature type="region of interest" description="Disordered" evidence="1">
    <location>
        <begin position="378"/>
        <end position="420"/>
    </location>
</feature>
<protein>
    <submittedName>
        <fullName evidence="2">Uncharacterized protein</fullName>
    </submittedName>
</protein>
<evidence type="ECO:0000313" key="2">
    <source>
        <dbReference type="EMBL" id="KAG8196593.1"/>
    </source>
</evidence>
<feature type="compositionally biased region" description="Polar residues" evidence="1">
    <location>
        <begin position="340"/>
        <end position="350"/>
    </location>
</feature>
<reference evidence="2 3" key="1">
    <citation type="journal article" date="2022" name="Nat. Ecol. Evol.">
        <title>A masculinizing supergene underlies an exaggerated male reproductive morph in a spider.</title>
        <authorList>
            <person name="Hendrickx F."/>
            <person name="De Corte Z."/>
            <person name="Sonet G."/>
            <person name="Van Belleghem S.M."/>
            <person name="Kostlbacher S."/>
            <person name="Vangestel C."/>
        </authorList>
    </citation>
    <scope>NUCLEOTIDE SEQUENCE [LARGE SCALE GENOMIC DNA]</scope>
    <source>
        <strain evidence="2">W744_W776</strain>
    </source>
</reference>
<feature type="compositionally biased region" description="Basic and acidic residues" evidence="1">
    <location>
        <begin position="390"/>
        <end position="420"/>
    </location>
</feature>
<feature type="compositionally biased region" description="Polar residues" evidence="1">
    <location>
        <begin position="245"/>
        <end position="273"/>
    </location>
</feature>
<comment type="caution">
    <text evidence="2">The sequence shown here is derived from an EMBL/GenBank/DDBJ whole genome shotgun (WGS) entry which is preliminary data.</text>
</comment>
<keyword evidence="3" id="KW-1185">Reference proteome</keyword>
<evidence type="ECO:0000313" key="3">
    <source>
        <dbReference type="Proteomes" id="UP000827092"/>
    </source>
</evidence>
<proteinExistence type="predicted"/>
<accession>A0AAV6VLI8</accession>
<dbReference type="EMBL" id="JAFNEN010000067">
    <property type="protein sequence ID" value="KAG8196593.1"/>
    <property type="molecule type" value="Genomic_DNA"/>
</dbReference>